<accession>A0ABP7U3G3</accession>
<evidence type="ECO:0000256" key="1">
    <source>
        <dbReference type="ARBA" id="ARBA00022516"/>
    </source>
</evidence>
<dbReference type="NCBIfam" id="TIGR01768">
    <property type="entry name" value="GGGP-family"/>
    <property type="match status" value="1"/>
</dbReference>
<comment type="cofactor">
    <cofactor evidence="9">
        <name>Mg(2+)</name>
        <dbReference type="ChEBI" id="CHEBI:18420"/>
    </cofactor>
</comment>
<keyword evidence="2 9" id="KW-0808">Transferase</keyword>
<evidence type="ECO:0000256" key="9">
    <source>
        <dbReference type="HAMAP-Rule" id="MF_00112"/>
    </source>
</evidence>
<evidence type="ECO:0000256" key="3">
    <source>
        <dbReference type="ARBA" id="ARBA00022723"/>
    </source>
</evidence>
<feature type="binding site" evidence="9">
    <location>
        <position position="24"/>
    </location>
    <ligand>
        <name>Mg(2+)</name>
        <dbReference type="ChEBI" id="CHEBI:18420"/>
    </ligand>
</feature>
<feature type="binding site" evidence="9">
    <location>
        <position position="53"/>
    </location>
    <ligand>
        <name>Mg(2+)</name>
        <dbReference type="ChEBI" id="CHEBI:18420"/>
    </ligand>
</feature>
<organism evidence="10 11">
    <name type="scientific">Flavobacterium cheonhonense</name>
    <dbReference type="NCBI Taxonomy" id="706185"/>
    <lineage>
        <taxon>Bacteria</taxon>
        <taxon>Pseudomonadati</taxon>
        <taxon>Bacteroidota</taxon>
        <taxon>Flavobacteriia</taxon>
        <taxon>Flavobacteriales</taxon>
        <taxon>Flavobacteriaceae</taxon>
        <taxon>Flavobacterium</taxon>
    </lineage>
</organism>
<dbReference type="PANTHER" id="PTHR21235">
    <property type="entry name" value="IMIDAZOLE GLYCEROL PHOSPHATE SYNTHASE SUBUNIT HISF/H IGP SYNTHASE SUBUNIT HISF/H"/>
    <property type="match status" value="1"/>
</dbReference>
<dbReference type="RefSeq" id="WP_324689856.1">
    <property type="nucleotide sequence ID" value="NZ_BAABCR010000015.1"/>
</dbReference>
<name>A0ABP7U3G3_9FLAO</name>
<keyword evidence="11" id="KW-1185">Reference proteome</keyword>
<protein>
    <recommendedName>
        <fullName evidence="9">Geranylgeranylglyceryl phosphate synthase</fullName>
        <shortName evidence="9">GGGP synthase</shortName>
        <shortName evidence="9">GGGPS</shortName>
        <ecNumber evidence="9">2.5.1.41</ecNumber>
    </recommendedName>
    <alternativeName>
        <fullName evidence="9">(S)-3-O-geranylgeranylglyceryl phosphate synthase</fullName>
    </alternativeName>
    <alternativeName>
        <fullName evidence="9">Phosphoglycerol geranylgeranyltransferase</fullName>
    </alternativeName>
</protein>
<comment type="similarity">
    <text evidence="9">Belongs to the GGGP/HepGP synthase family. Group II subfamily.</text>
</comment>
<dbReference type="NCBIfam" id="TIGR01769">
    <property type="entry name" value="GGGP"/>
    <property type="match status" value="1"/>
</dbReference>
<evidence type="ECO:0000256" key="7">
    <source>
        <dbReference type="ARBA" id="ARBA00023264"/>
    </source>
</evidence>
<dbReference type="SUPFAM" id="SSF51395">
    <property type="entry name" value="FMN-linked oxidoreductases"/>
    <property type="match status" value="1"/>
</dbReference>
<dbReference type="Pfam" id="PF01884">
    <property type="entry name" value="PcrB"/>
    <property type="match status" value="1"/>
</dbReference>
<keyword evidence="6 9" id="KW-0594">Phospholipid biosynthesis</keyword>
<comment type="caution">
    <text evidence="9">Lacks conserved residue(s) required for the propagation of feature annotation.</text>
</comment>
<feature type="binding site" evidence="9">
    <location>
        <begin position="204"/>
        <end position="205"/>
    </location>
    <ligand>
        <name>sn-glycerol 1-phosphate</name>
        <dbReference type="ChEBI" id="CHEBI:57685"/>
    </ligand>
</feature>
<keyword evidence="3 9" id="KW-0479">Metal-binding</keyword>
<feature type="binding site" evidence="9">
    <location>
        <begin position="173"/>
        <end position="179"/>
    </location>
    <ligand>
        <name>sn-glycerol 1-phosphate</name>
        <dbReference type="ChEBI" id="CHEBI:57685"/>
    </ligand>
</feature>
<sequence>MKNIYQDIQTAKSNQQKLLAILLDPDKVSVTAIGKLAEKINQSPASHIFVGGSSFEGNHLNELLKVLKSQINLPIVLFPGNPSQISPEAHGILFLQLLSGRNPEYLIEHQVNAVPVLEKTHLEILSTGYILIESGHETAVERVSQTKPINRDQIDYVAQTAKAGEFIGNKLIYLEAGSGAQQAVSLAMIAAVAQRISIPLIVGGGIRSREAINSAFDAGADLVVIGTAFENDPTFFD</sequence>
<comment type="caution">
    <text evidence="10">The sequence shown here is derived from an EMBL/GenBank/DDBJ whole genome shotgun (WGS) entry which is preliminary data.</text>
</comment>
<comment type="function">
    <text evidence="9">Prenyltransferase that catalyzes the transfer of the geranylgeranyl moiety of geranylgeranyl diphosphate (GGPP) to the C3 hydroxyl of sn-glycerol-1-phosphate (G1P).</text>
</comment>
<evidence type="ECO:0000313" key="10">
    <source>
        <dbReference type="EMBL" id="GAA4035321.1"/>
    </source>
</evidence>
<evidence type="ECO:0000256" key="6">
    <source>
        <dbReference type="ARBA" id="ARBA00023209"/>
    </source>
</evidence>
<evidence type="ECO:0000256" key="4">
    <source>
        <dbReference type="ARBA" id="ARBA00022842"/>
    </source>
</evidence>
<dbReference type="EC" id="2.5.1.41" evidence="9"/>
<comment type="catalytic activity">
    <reaction evidence="8 9">
        <text>sn-glycerol 1-phosphate + (2E,6E,10E)-geranylgeranyl diphosphate = sn-3-O-(geranylgeranyl)glycerol 1-phosphate + diphosphate</text>
        <dbReference type="Rhea" id="RHEA:23404"/>
        <dbReference type="ChEBI" id="CHEBI:33019"/>
        <dbReference type="ChEBI" id="CHEBI:57677"/>
        <dbReference type="ChEBI" id="CHEBI:57685"/>
        <dbReference type="ChEBI" id="CHEBI:58756"/>
        <dbReference type="EC" id="2.5.1.41"/>
    </reaction>
</comment>
<proteinExistence type="inferred from homology"/>
<dbReference type="PANTHER" id="PTHR21235:SF22">
    <property type="entry name" value="GERANYLGERANYLGLYCERYL PHOSPHATE SYNTHASE"/>
    <property type="match status" value="1"/>
</dbReference>
<dbReference type="NCBIfam" id="NF003198">
    <property type="entry name" value="PRK04169.1-2"/>
    <property type="match status" value="1"/>
</dbReference>
<dbReference type="InterPro" id="IPR038597">
    <property type="entry name" value="GGGP/HepGP_synthase_sf"/>
</dbReference>
<dbReference type="Proteomes" id="UP001500968">
    <property type="component" value="Unassembled WGS sequence"/>
</dbReference>
<keyword evidence="5 9" id="KW-0443">Lipid metabolism</keyword>
<dbReference type="InterPro" id="IPR050064">
    <property type="entry name" value="IGPS_HisA/HisF"/>
</dbReference>
<dbReference type="Gene3D" id="3.20.20.390">
    <property type="entry name" value="FMN-linked oxidoreductases"/>
    <property type="match status" value="1"/>
</dbReference>
<feature type="binding site" evidence="9">
    <location>
        <begin position="226"/>
        <end position="227"/>
    </location>
    <ligand>
        <name>sn-glycerol 1-phosphate</name>
        <dbReference type="ChEBI" id="CHEBI:57685"/>
    </ligand>
</feature>
<dbReference type="HAMAP" id="MF_00112">
    <property type="entry name" value="GGGP_HepGP_synthase"/>
    <property type="match status" value="1"/>
</dbReference>
<evidence type="ECO:0000256" key="8">
    <source>
        <dbReference type="ARBA" id="ARBA00047288"/>
    </source>
</evidence>
<evidence type="ECO:0000256" key="5">
    <source>
        <dbReference type="ARBA" id="ARBA00023098"/>
    </source>
</evidence>
<evidence type="ECO:0000313" key="11">
    <source>
        <dbReference type="Proteomes" id="UP001500968"/>
    </source>
</evidence>
<keyword evidence="4 9" id="KW-0460">Magnesium</keyword>
<gene>
    <name evidence="10" type="ORF">GCM10022386_20760</name>
</gene>
<dbReference type="InterPro" id="IPR010946">
    <property type="entry name" value="GGGP_synth"/>
</dbReference>
<dbReference type="EMBL" id="BAABCR010000015">
    <property type="protein sequence ID" value="GAA4035321.1"/>
    <property type="molecule type" value="Genomic_DNA"/>
</dbReference>
<keyword evidence="1 9" id="KW-0444">Lipid biosynthesis</keyword>
<reference evidence="11" key="1">
    <citation type="journal article" date="2019" name="Int. J. Syst. Evol. Microbiol.">
        <title>The Global Catalogue of Microorganisms (GCM) 10K type strain sequencing project: providing services to taxonomists for standard genome sequencing and annotation.</title>
        <authorList>
            <consortium name="The Broad Institute Genomics Platform"/>
            <consortium name="The Broad Institute Genome Sequencing Center for Infectious Disease"/>
            <person name="Wu L."/>
            <person name="Ma J."/>
        </authorList>
    </citation>
    <scope>NUCLEOTIDE SEQUENCE [LARGE SCALE GENOMIC DNA]</scope>
    <source>
        <strain evidence="11">JCM 17064</strain>
    </source>
</reference>
<dbReference type="InterPro" id="IPR008205">
    <property type="entry name" value="GGGP_HepGP_synthase"/>
</dbReference>
<keyword evidence="7 9" id="KW-1208">Phospholipid metabolism</keyword>
<evidence type="ECO:0000256" key="2">
    <source>
        <dbReference type="ARBA" id="ARBA00022679"/>
    </source>
</evidence>